<dbReference type="AlphaFoldDB" id="A0A5B8Y2Y0"/>
<dbReference type="PANTHER" id="PTHR21016:SF25">
    <property type="entry name" value="TM2 DOMAIN-CONTAINING PROTEIN DDB_G0277895-RELATED"/>
    <property type="match status" value="1"/>
</dbReference>
<dbReference type="GO" id="GO:0016020">
    <property type="term" value="C:membrane"/>
    <property type="evidence" value="ECO:0007669"/>
    <property type="project" value="UniProtKB-SubCell"/>
</dbReference>
<accession>A0A5B8Y2Y0</accession>
<feature type="domain" description="TM2" evidence="6">
    <location>
        <begin position="14"/>
        <end position="60"/>
    </location>
</feature>
<gene>
    <name evidence="7" type="ORF">FRD01_20440</name>
</gene>
<evidence type="ECO:0000256" key="2">
    <source>
        <dbReference type="ARBA" id="ARBA00022692"/>
    </source>
</evidence>
<dbReference type="OrthoDB" id="5326257at2"/>
<feature type="transmembrane region" description="Helical" evidence="5">
    <location>
        <begin position="42"/>
        <end position="64"/>
    </location>
</feature>
<protein>
    <submittedName>
        <fullName evidence="7">TM2 domain-containing protein</fullName>
    </submittedName>
</protein>
<keyword evidence="4 5" id="KW-0472">Membrane</keyword>
<sequence length="130" mass="15059">MIHVQTLEERSPFSRLLTFVLAFFFGVWGVHRFYTGRILTGLLWFFTGGLLGFGWFFDLIVIAIGRFKDGQGRIVGEPVYSSRPMIAAQPMRRETEKDEWGSAKEFDFGEVDRDPLLDKFAELEKQEMGR</sequence>
<proteinExistence type="predicted"/>
<dbReference type="PANTHER" id="PTHR21016">
    <property type="entry name" value="BETA-AMYLOID BINDING PROTEIN-RELATED"/>
    <property type="match status" value="1"/>
</dbReference>
<evidence type="ECO:0000256" key="3">
    <source>
        <dbReference type="ARBA" id="ARBA00022989"/>
    </source>
</evidence>
<reference evidence="7 8" key="1">
    <citation type="submission" date="2019-08" db="EMBL/GenBank/DDBJ databases">
        <authorList>
            <person name="Liang Q."/>
        </authorList>
    </citation>
    <scope>NUCLEOTIDE SEQUENCE [LARGE SCALE GENOMIC DNA]</scope>
    <source>
        <strain evidence="7 8">V1718</strain>
    </source>
</reference>
<evidence type="ECO:0000256" key="1">
    <source>
        <dbReference type="ARBA" id="ARBA00004141"/>
    </source>
</evidence>
<keyword evidence="8" id="KW-1185">Reference proteome</keyword>
<dbReference type="InterPro" id="IPR050932">
    <property type="entry name" value="TM2D1-3-like"/>
</dbReference>
<comment type="subcellular location">
    <subcellularLocation>
        <location evidence="1">Membrane</location>
        <topology evidence="1">Multi-pass membrane protein</topology>
    </subcellularLocation>
</comment>
<evidence type="ECO:0000313" key="7">
    <source>
        <dbReference type="EMBL" id="QED30376.1"/>
    </source>
</evidence>
<dbReference type="InterPro" id="IPR007829">
    <property type="entry name" value="TM2"/>
</dbReference>
<feature type="transmembrane region" description="Helical" evidence="5">
    <location>
        <begin position="12"/>
        <end position="30"/>
    </location>
</feature>
<name>A0A5B8Y2Y0_9DELT</name>
<evidence type="ECO:0000313" key="8">
    <source>
        <dbReference type="Proteomes" id="UP000321595"/>
    </source>
</evidence>
<evidence type="ECO:0000256" key="5">
    <source>
        <dbReference type="SAM" id="Phobius"/>
    </source>
</evidence>
<organism evidence="7 8">
    <name type="scientific">Microvenator marinus</name>
    <dbReference type="NCBI Taxonomy" id="2600177"/>
    <lineage>
        <taxon>Bacteria</taxon>
        <taxon>Deltaproteobacteria</taxon>
        <taxon>Bradymonadales</taxon>
        <taxon>Microvenatoraceae</taxon>
        <taxon>Microvenator</taxon>
    </lineage>
</organism>
<keyword evidence="2 5" id="KW-0812">Transmembrane</keyword>
<dbReference type="Pfam" id="PF05154">
    <property type="entry name" value="TM2"/>
    <property type="match status" value="1"/>
</dbReference>
<evidence type="ECO:0000256" key="4">
    <source>
        <dbReference type="ARBA" id="ARBA00023136"/>
    </source>
</evidence>
<dbReference type="EMBL" id="CP042467">
    <property type="protein sequence ID" value="QED30376.1"/>
    <property type="molecule type" value="Genomic_DNA"/>
</dbReference>
<evidence type="ECO:0000259" key="6">
    <source>
        <dbReference type="Pfam" id="PF05154"/>
    </source>
</evidence>
<dbReference type="Proteomes" id="UP000321595">
    <property type="component" value="Chromosome"/>
</dbReference>
<dbReference type="KEGG" id="bbae:FRD01_20440"/>
<dbReference type="RefSeq" id="WP_146964035.1">
    <property type="nucleotide sequence ID" value="NZ_CP042467.1"/>
</dbReference>
<keyword evidence="3 5" id="KW-1133">Transmembrane helix</keyword>